<dbReference type="KEGG" id="mlac:CP520_00025"/>
<name>A0A291IQV0_9MOLU</name>
<protein>
    <submittedName>
        <fullName evidence="1">Uncharacterized protein</fullName>
    </submittedName>
</protein>
<dbReference type="RefSeq" id="WP_096862441.1">
    <property type="nucleotide sequence ID" value="NZ_CP023668.1"/>
</dbReference>
<dbReference type="EMBL" id="CP023668">
    <property type="protein sequence ID" value="ATG97153.1"/>
    <property type="molecule type" value="Genomic_DNA"/>
</dbReference>
<dbReference type="InterPro" id="IPR011604">
    <property type="entry name" value="PDDEXK-like_dom_sf"/>
</dbReference>
<keyword evidence="2" id="KW-1185">Reference proteome</keyword>
<accession>A0A291IQV0</accession>
<dbReference type="Gene3D" id="3.90.320.10">
    <property type="match status" value="1"/>
</dbReference>
<evidence type="ECO:0000313" key="1">
    <source>
        <dbReference type="EMBL" id="ATG97153.1"/>
    </source>
</evidence>
<dbReference type="Proteomes" id="UP000232227">
    <property type="component" value="Chromosome"/>
</dbReference>
<gene>
    <name evidence="1" type="ORF">CP520_00025</name>
</gene>
<reference evidence="1 2" key="1">
    <citation type="submission" date="2017-09" db="EMBL/GenBank/DDBJ databases">
        <title>SPAdes assembly of the Mesoplasma lactucae genome.</title>
        <authorList>
            <person name="Knight T.F."/>
            <person name="Rubinstein R."/>
            <person name="Citino T."/>
        </authorList>
    </citation>
    <scope>NUCLEOTIDE SEQUENCE [LARGE SCALE GENOMIC DNA]</scope>
    <source>
        <strain evidence="1 2">831-C4</strain>
    </source>
</reference>
<proteinExistence type="predicted"/>
<sequence length="241" mass="28293">MGNNKQKYADKRAKIDKAAEGLVFKPKDHSYWIGDDMLDSPSRILKQITTFMFEKVDWDRMRYKAKIGTMTHELAEQSYLDEMIPTVEEWIVKNDTENDWEDKYKDEVGKYFKGMSNWLNDSQDKYDWWGSEVLLCDKDNLMCGIADLLLTDKDGNYIVGDFKTSAFINMNYAPLQLVMYGRLLNKALGEDLFKKGVLIQIKPDGTYQEYPFDFKDYDHRVDVLLDNFIINVRGSQYVRSK</sequence>
<organism evidence="1 2">
    <name type="scientific">Mesoplasma lactucae ATCC 49193</name>
    <dbReference type="NCBI Taxonomy" id="81460"/>
    <lineage>
        <taxon>Bacteria</taxon>
        <taxon>Bacillati</taxon>
        <taxon>Mycoplasmatota</taxon>
        <taxon>Mollicutes</taxon>
        <taxon>Entomoplasmatales</taxon>
        <taxon>Entomoplasmataceae</taxon>
        <taxon>Mesoplasma</taxon>
    </lineage>
</organism>
<dbReference type="AlphaFoldDB" id="A0A291IQV0"/>
<evidence type="ECO:0000313" key="2">
    <source>
        <dbReference type="Proteomes" id="UP000232227"/>
    </source>
</evidence>